<dbReference type="GO" id="GO:0005886">
    <property type="term" value="C:plasma membrane"/>
    <property type="evidence" value="ECO:0007669"/>
    <property type="project" value="UniProtKB-SubCell"/>
</dbReference>
<feature type="region of interest" description="Disordered" evidence="9">
    <location>
        <begin position="1"/>
        <end position="21"/>
    </location>
</feature>
<evidence type="ECO:0000256" key="4">
    <source>
        <dbReference type="ARBA" id="ARBA00022475"/>
    </source>
</evidence>
<feature type="transmembrane region" description="Helical" evidence="8">
    <location>
        <begin position="108"/>
        <end position="128"/>
    </location>
</feature>
<dbReference type="InterPro" id="IPR006459">
    <property type="entry name" value="CASP/CASPL"/>
</dbReference>
<dbReference type="Pfam" id="PF04535">
    <property type="entry name" value="CASP_dom"/>
    <property type="match status" value="1"/>
</dbReference>
<evidence type="ECO:0000256" key="6">
    <source>
        <dbReference type="ARBA" id="ARBA00022989"/>
    </source>
</evidence>
<proteinExistence type="inferred from homology"/>
<dbReference type="Proteomes" id="UP001140949">
    <property type="component" value="Unassembled WGS sequence"/>
</dbReference>
<comment type="similarity">
    <text evidence="2 8">Belongs to the Casparian strip membrane proteins (CASP) family.</text>
</comment>
<dbReference type="AlphaFoldDB" id="A0AAX6GB09"/>
<reference evidence="11" key="2">
    <citation type="submission" date="2023-04" db="EMBL/GenBank/DDBJ databases">
        <authorList>
            <person name="Bruccoleri R.E."/>
            <person name="Oakeley E.J."/>
            <person name="Faust A.-M."/>
            <person name="Dessus-Babus S."/>
            <person name="Altorfer M."/>
            <person name="Burckhardt D."/>
            <person name="Oertli M."/>
            <person name="Naumann U."/>
            <person name="Petersen F."/>
            <person name="Wong J."/>
        </authorList>
    </citation>
    <scope>NUCLEOTIDE SEQUENCE</scope>
    <source>
        <strain evidence="11">GSM-AAB239-AS_SAM_17_03QT</strain>
        <tissue evidence="11">Leaf</tissue>
    </source>
</reference>
<dbReference type="PANTHER" id="PTHR33573">
    <property type="entry name" value="CASP-LIKE PROTEIN 4A4"/>
    <property type="match status" value="1"/>
</dbReference>
<evidence type="ECO:0000256" key="7">
    <source>
        <dbReference type="ARBA" id="ARBA00023136"/>
    </source>
</evidence>
<keyword evidence="12" id="KW-1185">Reference proteome</keyword>
<dbReference type="EMBL" id="JANAVB010021600">
    <property type="protein sequence ID" value="KAJ6825428.1"/>
    <property type="molecule type" value="Genomic_DNA"/>
</dbReference>
<dbReference type="PANTHER" id="PTHR33573:SF46">
    <property type="entry name" value="CASP-LIKE PROTEIN 2A1"/>
    <property type="match status" value="1"/>
</dbReference>
<organism evidence="11 12">
    <name type="scientific">Iris pallida</name>
    <name type="common">Sweet iris</name>
    <dbReference type="NCBI Taxonomy" id="29817"/>
    <lineage>
        <taxon>Eukaryota</taxon>
        <taxon>Viridiplantae</taxon>
        <taxon>Streptophyta</taxon>
        <taxon>Embryophyta</taxon>
        <taxon>Tracheophyta</taxon>
        <taxon>Spermatophyta</taxon>
        <taxon>Magnoliopsida</taxon>
        <taxon>Liliopsida</taxon>
        <taxon>Asparagales</taxon>
        <taxon>Iridaceae</taxon>
        <taxon>Iridoideae</taxon>
        <taxon>Irideae</taxon>
        <taxon>Iris</taxon>
    </lineage>
</organism>
<reference evidence="11" key="1">
    <citation type="journal article" date="2023" name="GigaByte">
        <title>Genome assembly of the bearded iris, Iris pallida Lam.</title>
        <authorList>
            <person name="Bruccoleri R.E."/>
            <person name="Oakeley E.J."/>
            <person name="Faust A.M.E."/>
            <person name="Altorfer M."/>
            <person name="Dessus-Babus S."/>
            <person name="Burckhardt D."/>
            <person name="Oertli M."/>
            <person name="Naumann U."/>
            <person name="Petersen F."/>
            <person name="Wong J."/>
        </authorList>
    </citation>
    <scope>NUCLEOTIDE SEQUENCE</scope>
    <source>
        <strain evidence="11">GSM-AAB239-AS_SAM_17_03QT</strain>
    </source>
</reference>
<feature type="transmembrane region" description="Helical" evidence="8">
    <location>
        <begin position="154"/>
        <end position="176"/>
    </location>
</feature>
<gene>
    <name evidence="11" type="ORF">M6B38_376095</name>
</gene>
<keyword evidence="6 8" id="KW-1133">Transmembrane helix</keyword>
<accession>A0AAX6GB09</accession>
<evidence type="ECO:0000256" key="3">
    <source>
        <dbReference type="ARBA" id="ARBA00011489"/>
    </source>
</evidence>
<evidence type="ECO:0000256" key="9">
    <source>
        <dbReference type="SAM" id="MobiDB-lite"/>
    </source>
</evidence>
<feature type="domain" description="Casparian strip membrane protein" evidence="10">
    <location>
        <begin position="24"/>
        <end position="163"/>
    </location>
</feature>
<evidence type="ECO:0000256" key="1">
    <source>
        <dbReference type="ARBA" id="ARBA00004651"/>
    </source>
</evidence>
<feature type="transmembrane region" description="Helical" evidence="8">
    <location>
        <begin position="69"/>
        <end position="87"/>
    </location>
</feature>
<comment type="subcellular location">
    <subcellularLocation>
        <location evidence="1 8">Cell membrane</location>
        <topology evidence="1 8">Multi-pass membrane protein</topology>
    </subcellularLocation>
</comment>
<evidence type="ECO:0000256" key="5">
    <source>
        <dbReference type="ARBA" id="ARBA00022692"/>
    </source>
</evidence>
<keyword evidence="5 8" id="KW-0812">Transmembrane</keyword>
<evidence type="ECO:0000256" key="8">
    <source>
        <dbReference type="RuleBase" id="RU361233"/>
    </source>
</evidence>
<dbReference type="NCBIfam" id="TIGR01569">
    <property type="entry name" value="A_tha_TIGR01569"/>
    <property type="match status" value="1"/>
</dbReference>
<name>A0AAX6GB09_IRIPA</name>
<keyword evidence="4 8" id="KW-1003">Cell membrane</keyword>
<evidence type="ECO:0000256" key="2">
    <source>
        <dbReference type="ARBA" id="ARBA00007651"/>
    </source>
</evidence>
<dbReference type="InterPro" id="IPR006702">
    <property type="entry name" value="CASP_dom"/>
</dbReference>
<evidence type="ECO:0000259" key="10">
    <source>
        <dbReference type="Pfam" id="PF04535"/>
    </source>
</evidence>
<feature type="transmembrane region" description="Helical" evidence="8">
    <location>
        <begin position="31"/>
        <end position="49"/>
    </location>
</feature>
<comment type="caution">
    <text evidence="11">The sequence shown here is derived from an EMBL/GenBank/DDBJ whole genome shotgun (WGS) entry which is preliminary data.</text>
</comment>
<evidence type="ECO:0000313" key="11">
    <source>
        <dbReference type="EMBL" id="KAJ6825428.1"/>
    </source>
</evidence>
<keyword evidence="7 8" id="KW-0472">Membrane</keyword>
<comment type="subunit">
    <text evidence="3 8">Homodimer and heterodimers.</text>
</comment>
<evidence type="ECO:0000313" key="12">
    <source>
        <dbReference type="Proteomes" id="UP001140949"/>
    </source>
</evidence>
<sequence>MEKKMELEQQQKQQTGKDAAENGAVRTAETLLRVAPLGLCVGAMAVMLKNSEENDFGAVSYSNLSAFTYLVYANGVCAAYSLFSAFYTAVPRPANMARAWAVFFCDQVLTYVILAAGTVSSEILYLAYNGDEKVTWSKQCGVYSDFCSKATTSVGITFGAVACYVLLSLISSYRLFSAYDAPASSFLNNNNNNKDMETQHAFSSR</sequence>
<protein>
    <recommendedName>
        <fullName evidence="8">CASP-like protein</fullName>
    </recommendedName>
</protein>